<name>A0A9Q3HUC4_9BASI</name>
<organism evidence="2 3">
    <name type="scientific">Austropuccinia psidii MF-1</name>
    <dbReference type="NCBI Taxonomy" id="1389203"/>
    <lineage>
        <taxon>Eukaryota</taxon>
        <taxon>Fungi</taxon>
        <taxon>Dikarya</taxon>
        <taxon>Basidiomycota</taxon>
        <taxon>Pucciniomycotina</taxon>
        <taxon>Pucciniomycetes</taxon>
        <taxon>Pucciniales</taxon>
        <taxon>Sphaerophragmiaceae</taxon>
        <taxon>Austropuccinia</taxon>
    </lineage>
</organism>
<keyword evidence="3" id="KW-1185">Reference proteome</keyword>
<feature type="region of interest" description="Disordered" evidence="1">
    <location>
        <begin position="33"/>
        <end position="70"/>
    </location>
</feature>
<evidence type="ECO:0000256" key="1">
    <source>
        <dbReference type="SAM" id="MobiDB-lite"/>
    </source>
</evidence>
<sequence>MDLNWSHTHRSKNKTPPIPPLNALMIRIASLQKHRPAPPVSQNTLATLGPPLPPPKSTTIQPSDADPNPFYLLSQGQHSTILPNIPTSIPQKFLSESKFQNVPCASAMSKAISASSKDGSPKFVKNDARETEISLNKDMPGGNANHDSRFIRG</sequence>
<comment type="caution">
    <text evidence="2">The sequence shown here is derived from an EMBL/GenBank/DDBJ whole genome shotgun (WGS) entry which is preliminary data.</text>
</comment>
<reference evidence="2" key="1">
    <citation type="submission" date="2021-03" db="EMBL/GenBank/DDBJ databases">
        <title>Draft genome sequence of rust myrtle Austropuccinia psidii MF-1, a brazilian biotype.</title>
        <authorList>
            <person name="Quecine M.C."/>
            <person name="Pachon D.M.R."/>
            <person name="Bonatelli M.L."/>
            <person name="Correr F.H."/>
            <person name="Franceschini L.M."/>
            <person name="Leite T.F."/>
            <person name="Margarido G.R.A."/>
            <person name="Almeida C.A."/>
            <person name="Ferrarezi J.A."/>
            <person name="Labate C.A."/>
        </authorList>
    </citation>
    <scope>NUCLEOTIDE SEQUENCE</scope>
    <source>
        <strain evidence="2">MF-1</strain>
    </source>
</reference>
<evidence type="ECO:0000313" key="3">
    <source>
        <dbReference type="Proteomes" id="UP000765509"/>
    </source>
</evidence>
<proteinExistence type="predicted"/>
<protein>
    <submittedName>
        <fullName evidence="2">Uncharacterized protein</fullName>
    </submittedName>
</protein>
<gene>
    <name evidence="2" type="ORF">O181_055169</name>
</gene>
<accession>A0A9Q3HUC4</accession>
<dbReference type="Proteomes" id="UP000765509">
    <property type="component" value="Unassembled WGS sequence"/>
</dbReference>
<dbReference type="EMBL" id="AVOT02024641">
    <property type="protein sequence ID" value="MBW0515454.1"/>
    <property type="molecule type" value="Genomic_DNA"/>
</dbReference>
<evidence type="ECO:0000313" key="2">
    <source>
        <dbReference type="EMBL" id="MBW0515454.1"/>
    </source>
</evidence>
<dbReference type="AlphaFoldDB" id="A0A9Q3HUC4"/>
<feature type="region of interest" description="Disordered" evidence="1">
    <location>
        <begin position="132"/>
        <end position="153"/>
    </location>
</feature>
<feature type="region of interest" description="Disordered" evidence="1">
    <location>
        <begin position="1"/>
        <end position="20"/>
    </location>
</feature>